<evidence type="ECO:0000313" key="3">
    <source>
        <dbReference type="EMBL" id="KNZ53429.1"/>
    </source>
</evidence>
<feature type="signal peptide" evidence="2">
    <location>
        <begin position="1"/>
        <end position="20"/>
    </location>
</feature>
<feature type="region of interest" description="Disordered" evidence="1">
    <location>
        <begin position="195"/>
        <end position="220"/>
    </location>
</feature>
<dbReference type="EMBL" id="LAVV01008213">
    <property type="protein sequence ID" value="KNZ53429.1"/>
    <property type="molecule type" value="Genomic_DNA"/>
</dbReference>
<keyword evidence="2" id="KW-0732">Signal</keyword>
<gene>
    <name evidence="3" type="ORF">VP01_323g6</name>
</gene>
<comment type="caution">
    <text evidence="3">The sequence shown here is derived from an EMBL/GenBank/DDBJ whole genome shotgun (WGS) entry which is preliminary data.</text>
</comment>
<accession>A0A0L6UY67</accession>
<dbReference type="VEuPathDB" id="FungiDB:VP01_323g6"/>
<name>A0A0L6UY67_9BASI</name>
<dbReference type="OrthoDB" id="2505640at2759"/>
<protein>
    <submittedName>
        <fullName evidence="3">Uncharacterized protein</fullName>
    </submittedName>
</protein>
<feature type="chain" id="PRO_5005567668" evidence="2">
    <location>
        <begin position="21"/>
        <end position="220"/>
    </location>
</feature>
<keyword evidence="4" id="KW-1185">Reference proteome</keyword>
<feature type="compositionally biased region" description="Basic and acidic residues" evidence="1">
    <location>
        <begin position="196"/>
        <end position="212"/>
    </location>
</feature>
<proteinExistence type="predicted"/>
<dbReference type="AlphaFoldDB" id="A0A0L6UY67"/>
<organism evidence="3 4">
    <name type="scientific">Puccinia sorghi</name>
    <dbReference type="NCBI Taxonomy" id="27349"/>
    <lineage>
        <taxon>Eukaryota</taxon>
        <taxon>Fungi</taxon>
        <taxon>Dikarya</taxon>
        <taxon>Basidiomycota</taxon>
        <taxon>Pucciniomycotina</taxon>
        <taxon>Pucciniomycetes</taxon>
        <taxon>Pucciniales</taxon>
        <taxon>Pucciniaceae</taxon>
        <taxon>Puccinia</taxon>
    </lineage>
</organism>
<evidence type="ECO:0000313" key="4">
    <source>
        <dbReference type="Proteomes" id="UP000037035"/>
    </source>
</evidence>
<sequence length="220" mass="23599">MVSLFYLITLVSTLAAVSVAEEVTHREKENGVEAKWFGGWGSYGGFSSYSYYASMGWGMGGGWLNNWSSSLYGGCYAYSLLGGMNNGLLFAKASDVATSISRRAISLDSEQLLSRRGADDPLVQCKNDQGETHTFSTSECLNAARQLSEKQLSTASSGSCKLTIVSPKTRVQPKDVSPAALEKATRSMLKACAESKNVHDHPAASKDADEKQVAMLLSKA</sequence>
<dbReference type="Proteomes" id="UP000037035">
    <property type="component" value="Unassembled WGS sequence"/>
</dbReference>
<evidence type="ECO:0000256" key="2">
    <source>
        <dbReference type="SAM" id="SignalP"/>
    </source>
</evidence>
<reference evidence="3 4" key="1">
    <citation type="submission" date="2015-08" db="EMBL/GenBank/DDBJ databases">
        <title>Next Generation Sequencing and Analysis of the Genome of Puccinia sorghi L Schw, the Causal Agent of Maize Common Rust.</title>
        <authorList>
            <person name="Rochi L."/>
            <person name="Burguener G."/>
            <person name="Darino M."/>
            <person name="Turjanski A."/>
            <person name="Kreff E."/>
            <person name="Dieguez M.J."/>
            <person name="Sacco F."/>
        </authorList>
    </citation>
    <scope>NUCLEOTIDE SEQUENCE [LARGE SCALE GENOMIC DNA]</scope>
    <source>
        <strain evidence="3 4">RO10H11247</strain>
    </source>
</reference>
<evidence type="ECO:0000256" key="1">
    <source>
        <dbReference type="SAM" id="MobiDB-lite"/>
    </source>
</evidence>